<feature type="compositionally biased region" description="Basic and acidic residues" evidence="1">
    <location>
        <begin position="49"/>
        <end position="67"/>
    </location>
</feature>
<feature type="compositionally biased region" description="Basic and acidic residues" evidence="1">
    <location>
        <begin position="642"/>
        <end position="657"/>
    </location>
</feature>
<feature type="region of interest" description="Disordered" evidence="1">
    <location>
        <begin position="584"/>
        <end position="603"/>
    </location>
</feature>
<evidence type="ECO:0000313" key="3">
    <source>
        <dbReference type="Proteomes" id="UP000320762"/>
    </source>
</evidence>
<feature type="region of interest" description="Disordered" evidence="1">
    <location>
        <begin position="1"/>
        <end position="73"/>
    </location>
</feature>
<keyword evidence="3" id="KW-1185">Reference proteome</keyword>
<organism evidence="2 3">
    <name type="scientific">Schizophyllum amplum</name>
    <dbReference type="NCBI Taxonomy" id="97359"/>
    <lineage>
        <taxon>Eukaryota</taxon>
        <taxon>Fungi</taxon>
        <taxon>Dikarya</taxon>
        <taxon>Basidiomycota</taxon>
        <taxon>Agaricomycotina</taxon>
        <taxon>Agaricomycetes</taxon>
        <taxon>Agaricomycetidae</taxon>
        <taxon>Agaricales</taxon>
        <taxon>Schizophyllaceae</taxon>
        <taxon>Schizophyllum</taxon>
    </lineage>
</organism>
<protein>
    <submittedName>
        <fullName evidence="2">Uncharacterized protein</fullName>
    </submittedName>
</protein>
<gene>
    <name evidence="2" type="ORF">BD626DRAFT_568854</name>
</gene>
<sequence length="699" mass="76035">MPERVTSEHAPTSVSRAETAPIAADSTRWRVSLTSMRAPSAMPPSSPHLELKHLRTRPGERRPHETSAHTGSLRVRKRFAGVDIDRVLSSPSPSRACHSPHKRYFVPNSKPSPYVLGDQEAEEEEQNRRRGMGTGHIRNYERVRYASRMGGFPTIQDEPTRLSATFEVSARPRATRTPGHGPVQGGAVILLFPRCPATAHERRPRQELSASTGVSSAPRGPRAEAQECALAFPEHASSKLAPANVSRAEPAPMAANVPRWRVSHPHSLTPRSLARERHPQPDLSAFAGYECRPGGNSAPSPAWAQRQAAFAPKLKSACARRLGAPLQRARNGEHLTRGTSAYRGGLHALMRFAGFDTRALGNGASRPRHLAYESAPSVTSPSSVRTHRPSASLPPRCGHSTFTSVHPSPCNLCACARRHIRNPEAEHAQTRAKPAPTAAKPARERVPPAPTCVPRVHGASPHSASTTAVARTRGCHPAYSSIILSLKWPVSTLPPSRVLANRPPVLPAGPSLAQNQRLPRRTSRAGASRWRVALASMCAPSAATPPSPRPYGHEHSSMRTGEHRLRGTTASTGSPRVRTRLTGFTASAPRSRRQYPQPLRRRLPDLREAASQGRLTTNGKDHCVASQHGLSAFTGVSSAPRGLRDEAPEHAPHEGGRHQRRHTGKSFPRSIRASPRADASRWLQCARLRQQQLQISPSF</sequence>
<feature type="region of interest" description="Disordered" evidence="1">
    <location>
        <begin position="634"/>
        <end position="679"/>
    </location>
</feature>
<reference evidence="2 3" key="1">
    <citation type="journal article" date="2019" name="New Phytol.">
        <title>Comparative genomics reveals unique wood-decay strategies and fruiting body development in the Schizophyllaceae.</title>
        <authorList>
            <person name="Almasi E."/>
            <person name="Sahu N."/>
            <person name="Krizsan K."/>
            <person name="Balint B."/>
            <person name="Kovacs G.M."/>
            <person name="Kiss B."/>
            <person name="Cseklye J."/>
            <person name="Drula E."/>
            <person name="Henrissat B."/>
            <person name="Nagy I."/>
            <person name="Chovatia M."/>
            <person name="Adam C."/>
            <person name="LaButti K."/>
            <person name="Lipzen A."/>
            <person name="Riley R."/>
            <person name="Grigoriev I.V."/>
            <person name="Nagy L.G."/>
        </authorList>
    </citation>
    <scope>NUCLEOTIDE SEQUENCE [LARGE SCALE GENOMIC DNA]</scope>
    <source>
        <strain evidence="2 3">NL-1724</strain>
    </source>
</reference>
<feature type="region of interest" description="Disordered" evidence="1">
    <location>
        <begin position="90"/>
        <end position="131"/>
    </location>
</feature>
<feature type="region of interest" description="Disordered" evidence="1">
    <location>
        <begin position="198"/>
        <end position="225"/>
    </location>
</feature>
<feature type="region of interest" description="Disordered" evidence="1">
    <location>
        <begin position="424"/>
        <end position="462"/>
    </location>
</feature>
<dbReference type="Proteomes" id="UP000320762">
    <property type="component" value="Unassembled WGS sequence"/>
</dbReference>
<feature type="compositionally biased region" description="Basic and acidic residues" evidence="1">
    <location>
        <begin position="551"/>
        <end position="565"/>
    </location>
</feature>
<comment type="caution">
    <text evidence="2">The sequence shown here is derived from an EMBL/GenBank/DDBJ whole genome shotgun (WGS) entry which is preliminary data.</text>
</comment>
<dbReference type="EMBL" id="VDMD01000009">
    <property type="protein sequence ID" value="TRM63455.1"/>
    <property type="molecule type" value="Genomic_DNA"/>
</dbReference>
<evidence type="ECO:0000256" key="1">
    <source>
        <dbReference type="SAM" id="MobiDB-lite"/>
    </source>
</evidence>
<feature type="region of interest" description="Disordered" evidence="1">
    <location>
        <begin position="372"/>
        <end position="392"/>
    </location>
</feature>
<feature type="region of interest" description="Disordered" evidence="1">
    <location>
        <begin position="540"/>
        <end position="576"/>
    </location>
</feature>
<accession>A0A550CF71</accession>
<feature type="compositionally biased region" description="Low complexity" evidence="1">
    <location>
        <begin position="431"/>
        <end position="440"/>
    </location>
</feature>
<evidence type="ECO:0000313" key="2">
    <source>
        <dbReference type="EMBL" id="TRM63455.1"/>
    </source>
</evidence>
<proteinExistence type="predicted"/>
<dbReference type="AlphaFoldDB" id="A0A550CF71"/>
<name>A0A550CF71_9AGAR</name>